<dbReference type="PANTHER" id="PTHR10953">
    <property type="entry name" value="UBIQUITIN-ACTIVATING ENZYME E1"/>
    <property type="match status" value="1"/>
</dbReference>
<evidence type="ECO:0000256" key="9">
    <source>
        <dbReference type="PROSITE-ProRule" id="PRU10132"/>
    </source>
</evidence>
<keyword evidence="14" id="KW-1185">Reference proteome</keyword>
<dbReference type="InterPro" id="IPR042063">
    <property type="entry name" value="Ubi_acti_E1_SCCH"/>
</dbReference>
<dbReference type="FunFam" id="1.10.10.2660:FF:000001">
    <property type="entry name" value="Ubiquitin-activating enzyme E1 1"/>
    <property type="match status" value="1"/>
</dbReference>
<dbReference type="GeneID" id="68095676"/>
<dbReference type="GO" id="GO:0006511">
    <property type="term" value="P:ubiquitin-dependent protein catabolic process"/>
    <property type="evidence" value="ECO:0007669"/>
    <property type="project" value="TreeGrafter"/>
</dbReference>
<dbReference type="Proteomes" id="UP000816034">
    <property type="component" value="Unassembled WGS sequence"/>
</dbReference>
<dbReference type="GO" id="GO:0005634">
    <property type="term" value="C:nucleus"/>
    <property type="evidence" value="ECO:0007669"/>
    <property type="project" value="TreeGrafter"/>
</dbReference>
<comment type="similarity">
    <text evidence="3 10">Belongs to the ubiquitin-activating E1 family.</text>
</comment>
<evidence type="ECO:0000256" key="1">
    <source>
        <dbReference type="ARBA" id="ARBA00000488"/>
    </source>
</evidence>
<sequence length="1045" mass="117348">MLPQEIDDIAELDPMIEDDEENQDSSSDSTIDLQFHNRQAYVLGLAAMKRMKKSNVLICGLGGLGVEVAKNVILIGVRSVTLFDTKTVSMEDLSSQFYASEKDVGKNRAQVSLPQLKSLNDYVPVQAIGDQGETLTEEFLTSHSIHVVVCTDTHIPQLVELNEICRKQSIKFIACESRGLIGSVFCDFGSKFMVYDEDGENVVSNIVTDITNGYPATVTVHDGKATTGLYEGDYVQFKNVEGMVEINTVKKPIKVLSCGKHTFKIDLDTTLFREYQTGSGGYVTQVKVPKRHSYQSLKEQLPTPSCIDFDFAKMQRPLQIHVAMLALSEYEKRHHCLPKPYNVADAERLFEIAKEVVTEKYPSLTTHLNEKIVKVLAFTCRGNLNPMAAFLGGIVAQEVQKACSGKFSPLNQYLHFDSLECLPEDETLYPTEDECQPMGTRYDGQIAVFGKNFQVKLGDVKEFIVGAGALGCEILKNYAMMGVGCGPNGKVCVTDMDSIEKSNLSRQFLFRFKHIGHQKSTTAAASVKTMNPSFNVEALQEKVAPETEDTFHDNFWEELTGVTNALDNIQARLYVDSKCIFYGKHLIESGTLGTKGNTQIVIPFKTENYGATRDPETPGIPLCTLKNFPNAIEHTIQWARDEFEGLFNKTPSDVNAYVTKSHYIKDLDTQFAKKMVLENVYESLVTHKPISFEDCIAWARLKFDQLFNHKIQQLMYNFPIDHVTSSGTPFWGGARRPPLPLQFDPNDSLHLDFIVSAANLRAHVFGLTGHGKEDYDFKSVLSNISIPEFRPKSGLKIQSDEKENKEPEQEFSDDDEKEMHHLQSSVPKPSEVVGFHMNVIEFEKDDDTNYHVDFITATSNLRARNYKIPEADKHTTKGIAGNIIPAMVTTTALVTGLAGFEFYKLIQGFDKISCYKNAFVNIALPFITLTEPTAPQTVPYMNEKTFSIWDHIVVDEKRDVTVEELIEIYRTRFGLEVAMISSGKSLIYNAYGDARVNQEKLKTPVSKLFEMITKTSLSSKRKYLTMEVACDNCDDVPTLKYKFIP</sequence>
<dbReference type="Gene3D" id="2.40.30.180">
    <property type="entry name" value="Ubiquitin-activating enzyme E1, FCCH domain"/>
    <property type="match status" value="1"/>
</dbReference>
<dbReference type="EMBL" id="PYSW02000017">
    <property type="protein sequence ID" value="KAG2386072.1"/>
    <property type="molecule type" value="Genomic_DNA"/>
</dbReference>
<dbReference type="InterPro" id="IPR035985">
    <property type="entry name" value="Ubiquitin-activating_enz"/>
</dbReference>
<evidence type="ECO:0000256" key="3">
    <source>
        <dbReference type="ARBA" id="ARBA00005673"/>
    </source>
</evidence>
<dbReference type="Pfam" id="PF00899">
    <property type="entry name" value="ThiF"/>
    <property type="match status" value="2"/>
</dbReference>
<dbReference type="NCBIfam" id="TIGR01408">
    <property type="entry name" value="Ube1"/>
    <property type="match status" value="1"/>
</dbReference>
<evidence type="ECO:0000256" key="2">
    <source>
        <dbReference type="ARBA" id="ARBA00004906"/>
    </source>
</evidence>
<gene>
    <name evidence="13" type="ORF">C9374_003221</name>
</gene>
<dbReference type="InterPro" id="IPR018074">
    <property type="entry name" value="UBQ-activ_enz_E1_CS"/>
</dbReference>
<comment type="catalytic activity">
    <reaction evidence="1">
        <text>ATP + ubiquitin + [E1 ubiquitin-activating enzyme]-L-cysteine = AMP + diphosphate + S-ubiquitinyl-[E1 ubiquitin-activating enzyme]-L-cysteine.</text>
        <dbReference type="EC" id="6.2.1.45"/>
    </reaction>
</comment>
<evidence type="ECO:0000313" key="13">
    <source>
        <dbReference type="EMBL" id="KAG2386072.1"/>
    </source>
</evidence>
<dbReference type="Gene3D" id="3.40.50.12550">
    <property type="entry name" value="Ubiquitin-activating enzyme E1, inactive adenylation domain, subdomain 2"/>
    <property type="match status" value="1"/>
</dbReference>
<organism evidence="13 14">
    <name type="scientific">Naegleria lovaniensis</name>
    <name type="common">Amoeba</name>
    <dbReference type="NCBI Taxonomy" id="51637"/>
    <lineage>
        <taxon>Eukaryota</taxon>
        <taxon>Discoba</taxon>
        <taxon>Heterolobosea</taxon>
        <taxon>Tetramitia</taxon>
        <taxon>Eutetramitia</taxon>
        <taxon>Vahlkampfiidae</taxon>
        <taxon>Naegleria</taxon>
    </lineage>
</organism>
<dbReference type="InterPro" id="IPR000011">
    <property type="entry name" value="UBQ/SUMO-activ_enz_E1-like"/>
</dbReference>
<dbReference type="InterPro" id="IPR000594">
    <property type="entry name" value="ThiF_NAD_FAD-bd"/>
</dbReference>
<dbReference type="RefSeq" id="XP_044550065.1">
    <property type="nucleotide sequence ID" value="XM_044692726.1"/>
</dbReference>
<keyword evidence="6 10" id="KW-0547">Nucleotide-binding</keyword>
<dbReference type="SUPFAM" id="SSF69572">
    <property type="entry name" value="Activating enzymes of the ubiquitin-like proteins"/>
    <property type="match status" value="2"/>
</dbReference>
<dbReference type="InterPro" id="IPR042302">
    <property type="entry name" value="E1_FCCH_sf"/>
</dbReference>
<dbReference type="Gene3D" id="3.40.50.720">
    <property type="entry name" value="NAD(P)-binding Rossmann-like Domain"/>
    <property type="match status" value="1"/>
</dbReference>
<evidence type="ECO:0000256" key="11">
    <source>
        <dbReference type="SAM" id="MobiDB-lite"/>
    </source>
</evidence>
<dbReference type="EC" id="6.2.1.45" evidence="4"/>
<feature type="domain" description="Ubiquitin-activating enzyme E1 C-terminal" evidence="12">
    <location>
        <begin position="915"/>
        <end position="1039"/>
    </location>
</feature>
<dbReference type="PRINTS" id="PR01849">
    <property type="entry name" value="UBIQUITINACT"/>
</dbReference>
<dbReference type="FunFam" id="3.40.50.720:FF:000015">
    <property type="entry name" value="Ubiquitin-activating enzyme E1 1"/>
    <property type="match status" value="1"/>
</dbReference>
<evidence type="ECO:0000256" key="7">
    <source>
        <dbReference type="ARBA" id="ARBA00022786"/>
    </source>
</evidence>
<proteinExistence type="inferred from homology"/>
<feature type="active site" description="Glycyl thioester intermediate" evidence="9">
    <location>
        <position position="623"/>
    </location>
</feature>
<dbReference type="InterPro" id="IPR018075">
    <property type="entry name" value="UBQ-activ_enz_E1"/>
</dbReference>
<comment type="caution">
    <text evidence="13">The sequence shown here is derived from an EMBL/GenBank/DDBJ whole genome shotgun (WGS) entry which is preliminary data.</text>
</comment>
<dbReference type="GO" id="GO:0004839">
    <property type="term" value="F:ubiquitin activating enzyme activity"/>
    <property type="evidence" value="ECO:0007669"/>
    <property type="project" value="UniProtKB-EC"/>
</dbReference>
<keyword evidence="7 10" id="KW-0833">Ubl conjugation pathway</keyword>
<evidence type="ECO:0000256" key="6">
    <source>
        <dbReference type="ARBA" id="ARBA00022741"/>
    </source>
</evidence>
<keyword evidence="8 10" id="KW-0067">ATP-binding</keyword>
<evidence type="ECO:0000313" key="14">
    <source>
        <dbReference type="Proteomes" id="UP000816034"/>
    </source>
</evidence>
<reference evidence="13 14" key="1">
    <citation type="journal article" date="2018" name="BMC Genomics">
        <title>The genome of Naegleria lovaniensis, the basis for a comparative approach to unravel pathogenicity factors of the human pathogenic amoeba N. fowleri.</title>
        <authorList>
            <person name="Liechti N."/>
            <person name="Schurch N."/>
            <person name="Bruggmann R."/>
            <person name="Wittwer M."/>
        </authorList>
    </citation>
    <scope>NUCLEOTIDE SEQUENCE [LARGE SCALE GENOMIC DNA]</scope>
    <source>
        <strain evidence="13 14">ATCC 30569</strain>
    </source>
</reference>
<evidence type="ECO:0000259" key="12">
    <source>
        <dbReference type="SMART" id="SM00985"/>
    </source>
</evidence>
<dbReference type="GO" id="GO:0006974">
    <property type="term" value="P:DNA damage response"/>
    <property type="evidence" value="ECO:0007669"/>
    <property type="project" value="TreeGrafter"/>
</dbReference>
<dbReference type="Pfam" id="PF10585">
    <property type="entry name" value="UBA_E1_SCCH"/>
    <property type="match status" value="1"/>
</dbReference>
<dbReference type="GO" id="GO:0005524">
    <property type="term" value="F:ATP binding"/>
    <property type="evidence" value="ECO:0007669"/>
    <property type="project" value="UniProtKB-KW"/>
</dbReference>
<dbReference type="FunFam" id="3.50.50.80:FF:000001">
    <property type="entry name" value="ubiquitin-like modifier-activating enzyme 1"/>
    <property type="match status" value="1"/>
</dbReference>
<feature type="compositionally biased region" description="Basic and acidic residues" evidence="11">
    <location>
        <begin position="798"/>
        <end position="808"/>
    </location>
</feature>
<dbReference type="Gene3D" id="1.10.10.2660">
    <property type="entry name" value="Ubiquitin-activating enzyme E1, SCCH domain"/>
    <property type="match status" value="1"/>
</dbReference>
<dbReference type="AlphaFoldDB" id="A0AA88GS88"/>
<evidence type="ECO:0000256" key="5">
    <source>
        <dbReference type="ARBA" id="ARBA00022598"/>
    </source>
</evidence>
<accession>A0AA88GS88</accession>
<name>A0AA88GS88_NAELO</name>
<dbReference type="InterPro" id="IPR042449">
    <property type="entry name" value="Ub-E1_IAD_1"/>
</dbReference>
<evidence type="ECO:0000256" key="4">
    <source>
        <dbReference type="ARBA" id="ARBA00012990"/>
    </source>
</evidence>
<dbReference type="PROSITE" id="PS00536">
    <property type="entry name" value="UBIQUITIN_ACTIVAT_1"/>
    <property type="match status" value="1"/>
</dbReference>
<feature type="region of interest" description="Disordered" evidence="11">
    <location>
        <begin position="792"/>
        <end position="826"/>
    </location>
</feature>
<dbReference type="Gene3D" id="3.10.290.60">
    <property type="entry name" value="Ubiquitin-activating enzyme E1, UFD domain"/>
    <property type="match status" value="1"/>
</dbReference>
<dbReference type="InterPro" id="IPR038252">
    <property type="entry name" value="UBA_E1_C_sf"/>
</dbReference>
<dbReference type="CDD" id="cd01490">
    <property type="entry name" value="Ube1_repeat2"/>
    <property type="match status" value="1"/>
</dbReference>
<evidence type="ECO:0000256" key="10">
    <source>
        <dbReference type="RuleBase" id="RU000519"/>
    </source>
</evidence>
<protein>
    <recommendedName>
        <fullName evidence="4">E1 ubiquitin-activating enzyme</fullName>
        <ecNumber evidence="4">6.2.1.45</ecNumber>
    </recommendedName>
</protein>
<dbReference type="InterPro" id="IPR045886">
    <property type="entry name" value="ThiF/MoeB/HesA"/>
</dbReference>
<dbReference type="PANTHER" id="PTHR10953:SF4">
    <property type="entry name" value="UBIQUITIN-ACTIVATING ENZYME E1 C-TERMINAL DOMAIN-CONTAINING PROTEIN"/>
    <property type="match status" value="1"/>
</dbReference>
<dbReference type="InterPro" id="IPR019572">
    <property type="entry name" value="UBA_E1_SCCH"/>
</dbReference>
<dbReference type="FunFam" id="3.40.50.12550:FF:000001">
    <property type="entry name" value="Ubiquitin-activating enzyme E1 1"/>
    <property type="match status" value="1"/>
</dbReference>
<comment type="pathway">
    <text evidence="2">Protein modification; protein ubiquitination.</text>
</comment>
<dbReference type="Gene3D" id="3.50.50.80">
    <property type="entry name" value="Ubiquitin-activating enzyme E1, inactive adenylation domain, subdomain 1"/>
    <property type="match status" value="1"/>
</dbReference>
<dbReference type="Pfam" id="PF09358">
    <property type="entry name" value="E1_UFD"/>
    <property type="match status" value="1"/>
</dbReference>
<dbReference type="InterPro" id="IPR033127">
    <property type="entry name" value="UBQ-activ_enz_E1_Cys_AS"/>
</dbReference>
<dbReference type="PROSITE" id="PS00865">
    <property type="entry name" value="UBIQUITIN_ACTIVAT_2"/>
    <property type="match status" value="1"/>
</dbReference>
<dbReference type="SMART" id="SM00985">
    <property type="entry name" value="UBA_e1_C"/>
    <property type="match status" value="1"/>
</dbReference>
<dbReference type="InterPro" id="IPR018965">
    <property type="entry name" value="Ub-activating_enz_E1_C"/>
</dbReference>
<dbReference type="GO" id="GO:0005737">
    <property type="term" value="C:cytoplasm"/>
    <property type="evidence" value="ECO:0007669"/>
    <property type="project" value="TreeGrafter"/>
</dbReference>
<keyword evidence="5 10" id="KW-0436">Ligase</keyword>
<evidence type="ECO:0000256" key="8">
    <source>
        <dbReference type="ARBA" id="ARBA00022840"/>
    </source>
</evidence>